<dbReference type="SUPFAM" id="SSF141371">
    <property type="entry name" value="PilZ domain-like"/>
    <property type="match status" value="1"/>
</dbReference>
<protein>
    <submittedName>
        <fullName evidence="3">Type IV pilus assembly PilZ</fullName>
    </submittedName>
</protein>
<dbReference type="Pfam" id="PF12945">
    <property type="entry name" value="PilZNR"/>
    <property type="match status" value="1"/>
</dbReference>
<proteinExistence type="predicted"/>
<accession>A0A1N7RYJ4</accession>
<organism evidence="3 4">
    <name type="scientific">Paraburkholderia ribeironis</name>
    <dbReference type="NCBI Taxonomy" id="1247936"/>
    <lineage>
        <taxon>Bacteria</taxon>
        <taxon>Pseudomonadati</taxon>
        <taxon>Pseudomonadota</taxon>
        <taxon>Betaproteobacteria</taxon>
        <taxon>Burkholderiales</taxon>
        <taxon>Burkholderiaceae</taxon>
        <taxon>Paraburkholderia</taxon>
    </lineage>
</organism>
<evidence type="ECO:0000313" key="4">
    <source>
        <dbReference type="Proteomes" id="UP000187012"/>
    </source>
</evidence>
<evidence type="ECO:0000256" key="1">
    <source>
        <dbReference type="SAM" id="MobiDB-lite"/>
    </source>
</evidence>
<sequence length="314" mass="33842">MNNLVEDHVAETSSDARSPALSPDAVPVGTPLAWPIVGADGTLLFAAGTILATTDERNFLFAHFQPQRGDLLDTDTKLPPISTQPADAASELTIKDMHLEIGALIGVRSQLASGAPMHPCRIIGFAPNHALFITPPLQQGRMAPLAPGENIELVAIASQAVFRFVCTVEAICRSPFDYVVLSKPGAIRRLRERKSIRVHTHLAVRFGIGETGGSYEGLGLAKGISALGMSLMTSWTLGVVGERLRLAFHLKSAEFDTQIETTAIIRNVQKGAGPGEPSNHGLELDRLDTAQQMAMKVFVFDRQDDVLYWSNGVN</sequence>
<dbReference type="AlphaFoldDB" id="A0A1N7RYJ4"/>
<evidence type="ECO:0000259" key="2">
    <source>
        <dbReference type="Pfam" id="PF12945"/>
    </source>
</evidence>
<dbReference type="OrthoDB" id="8956452at2"/>
<feature type="domain" description="Type III secretion system flagellar brake protein YcgR PilZN" evidence="2">
    <location>
        <begin position="102"/>
        <end position="184"/>
    </location>
</feature>
<dbReference type="STRING" id="1247936.BN2475_220070"/>
<dbReference type="RefSeq" id="WP_094779581.1">
    <property type="nucleotide sequence ID" value="NZ_CYGX02000022.1"/>
</dbReference>
<name>A0A1N7RYJ4_9BURK</name>
<feature type="compositionally biased region" description="Basic and acidic residues" evidence="1">
    <location>
        <begin position="1"/>
        <end position="10"/>
    </location>
</feature>
<reference evidence="3 4" key="1">
    <citation type="submission" date="2016-12" db="EMBL/GenBank/DDBJ databases">
        <authorList>
            <person name="Song W.-J."/>
            <person name="Kurnit D.M."/>
        </authorList>
    </citation>
    <scope>NUCLEOTIDE SEQUENCE [LARGE SCALE GENOMIC DNA]</scope>
    <source>
        <strain evidence="3 4">STM7296</strain>
    </source>
</reference>
<dbReference type="InterPro" id="IPR009926">
    <property type="entry name" value="T3SS_YcgR_PilZN"/>
</dbReference>
<dbReference type="Proteomes" id="UP000187012">
    <property type="component" value="Unassembled WGS sequence"/>
</dbReference>
<keyword evidence="4" id="KW-1185">Reference proteome</keyword>
<evidence type="ECO:0000313" key="3">
    <source>
        <dbReference type="EMBL" id="SIT39765.1"/>
    </source>
</evidence>
<feature type="region of interest" description="Disordered" evidence="1">
    <location>
        <begin position="1"/>
        <end position="24"/>
    </location>
</feature>
<gene>
    <name evidence="3" type="ORF">BN2475_220070</name>
</gene>
<dbReference type="EMBL" id="CYGX02000022">
    <property type="protein sequence ID" value="SIT39765.1"/>
    <property type="molecule type" value="Genomic_DNA"/>
</dbReference>